<protein>
    <submittedName>
        <fullName evidence="2">Uncharacterized protein</fullName>
    </submittedName>
</protein>
<dbReference type="EMBL" id="FTOL01000002">
    <property type="protein sequence ID" value="SIS85561.1"/>
    <property type="molecule type" value="Genomic_DNA"/>
</dbReference>
<dbReference type="Proteomes" id="UP000186744">
    <property type="component" value="Unassembled WGS sequence"/>
</dbReference>
<organism evidence="2 3">
    <name type="scientific">Chryseobacterium ureilyticum</name>
    <dbReference type="NCBI Taxonomy" id="373668"/>
    <lineage>
        <taxon>Bacteria</taxon>
        <taxon>Pseudomonadati</taxon>
        <taxon>Bacteroidota</taxon>
        <taxon>Flavobacteriia</taxon>
        <taxon>Flavobacteriales</taxon>
        <taxon>Weeksellaceae</taxon>
        <taxon>Chryseobacterium group</taxon>
        <taxon>Chryseobacterium</taxon>
    </lineage>
</organism>
<dbReference type="RefSeq" id="WP_076551651.1">
    <property type="nucleotide sequence ID" value="NZ_FTOL01000002.1"/>
</dbReference>
<proteinExistence type="predicted"/>
<evidence type="ECO:0000313" key="2">
    <source>
        <dbReference type="EMBL" id="SIS85561.1"/>
    </source>
</evidence>
<accession>A0A1N7MHY9</accession>
<sequence length="127" mass="14506">MKLIGKRSASTILNKILLMGCLAQLLYLGYLIFGFIIAYINLHHGTQYFPDTFKTGNFNNELGKNSSETLSFQFLMPFSDSVTTGNFTLHTLASIVFFLGFYSAFTFYLFKIFTEMSMDILFNKKVI</sequence>
<evidence type="ECO:0000313" key="3">
    <source>
        <dbReference type="Proteomes" id="UP000186744"/>
    </source>
</evidence>
<keyword evidence="3" id="KW-1185">Reference proteome</keyword>
<reference evidence="3" key="1">
    <citation type="submission" date="2017-01" db="EMBL/GenBank/DDBJ databases">
        <authorList>
            <person name="Varghese N."/>
            <person name="Submissions S."/>
        </authorList>
    </citation>
    <scope>NUCLEOTIDE SEQUENCE [LARGE SCALE GENOMIC DNA]</scope>
    <source>
        <strain evidence="3">DSM 18017</strain>
    </source>
</reference>
<dbReference type="OrthoDB" id="1163870at2"/>
<keyword evidence="1" id="KW-1133">Transmembrane helix</keyword>
<dbReference type="AlphaFoldDB" id="A0A1N7MHY9"/>
<dbReference type="STRING" id="373668.SAMN05421786_102595"/>
<feature type="transmembrane region" description="Helical" evidence="1">
    <location>
        <begin position="87"/>
        <end position="110"/>
    </location>
</feature>
<gene>
    <name evidence="2" type="ORF">SAMN05421786_102595</name>
</gene>
<keyword evidence="1" id="KW-0812">Transmembrane</keyword>
<keyword evidence="1" id="KW-0472">Membrane</keyword>
<feature type="transmembrane region" description="Helical" evidence="1">
    <location>
        <begin position="12"/>
        <end position="40"/>
    </location>
</feature>
<name>A0A1N7MHY9_9FLAO</name>
<evidence type="ECO:0000256" key="1">
    <source>
        <dbReference type="SAM" id="Phobius"/>
    </source>
</evidence>